<proteinExistence type="predicted"/>
<dbReference type="STRING" id="544711.F0UK42"/>
<accession>F0UK42</accession>
<dbReference type="HOGENOM" id="CLU_1618501_0_0_1"/>
<protein>
    <submittedName>
        <fullName evidence="1">Predicted protein</fullName>
    </submittedName>
</protein>
<gene>
    <name evidence="1" type="ORF">HCEG_05892</name>
</gene>
<dbReference type="Proteomes" id="UP000008142">
    <property type="component" value="Unassembled WGS sequence"/>
</dbReference>
<dbReference type="EMBL" id="DS990639">
    <property type="protein sequence ID" value="EGC46677.1"/>
    <property type="molecule type" value="Genomic_DNA"/>
</dbReference>
<reference evidence="2" key="1">
    <citation type="submission" date="2008-07" db="EMBL/GenBank/DDBJ databases">
        <title>Annotation of Ajellomyces capsulatus strain H88.</title>
        <authorList>
            <person name="Champion M."/>
            <person name="Cuomo C."/>
            <person name="Ma L.-J."/>
            <person name="Henn M.R."/>
            <person name="Sil A."/>
            <person name="Goldman B."/>
            <person name="Young S.K."/>
            <person name="Kodira C.D."/>
            <person name="Zeng Q."/>
            <person name="Koehrsen M."/>
            <person name="Alvarado L."/>
            <person name="Berlin A."/>
            <person name="Borenstein D."/>
            <person name="Chen Z."/>
            <person name="Engels R."/>
            <person name="Freedman E."/>
            <person name="Gellesch M."/>
            <person name="Goldberg J."/>
            <person name="Griggs A."/>
            <person name="Gujja S."/>
            <person name="Heiman D."/>
            <person name="Hepburn T."/>
            <person name="Howarth C."/>
            <person name="Jen D."/>
            <person name="Larson L."/>
            <person name="Lewis B."/>
            <person name="Mehta T."/>
            <person name="Park D."/>
            <person name="Pearson M."/>
            <person name="Roberts A."/>
            <person name="Saif S."/>
            <person name="Shea T."/>
            <person name="Shenoy N."/>
            <person name="Sisk P."/>
            <person name="Stolte C."/>
            <person name="Sykes S."/>
            <person name="Walk T."/>
            <person name="White J."/>
            <person name="Yandava C."/>
            <person name="Klein B."/>
            <person name="McEwen J.G."/>
            <person name="Puccia R."/>
            <person name="Goldman G.H."/>
            <person name="Felipe M.S."/>
            <person name="Nino-Vega G."/>
            <person name="San-Blas G."/>
            <person name="Taylor J."/>
            <person name="Mendoza L."/>
            <person name="Galagan J."/>
            <person name="Nusbaum C."/>
            <person name="Birren B."/>
        </authorList>
    </citation>
    <scope>NUCLEOTIDE SEQUENCE [LARGE SCALE GENOMIC DNA]</scope>
    <source>
        <strain evidence="2">H88</strain>
    </source>
</reference>
<evidence type="ECO:0000313" key="2">
    <source>
        <dbReference type="Proteomes" id="UP000008142"/>
    </source>
</evidence>
<dbReference type="AlphaFoldDB" id="F0UK42"/>
<organism evidence="2">
    <name type="scientific">Ajellomyces capsulatus (strain H88)</name>
    <name type="common">Darling's disease fungus</name>
    <name type="synonym">Histoplasma capsulatum</name>
    <dbReference type="NCBI Taxonomy" id="544711"/>
    <lineage>
        <taxon>Eukaryota</taxon>
        <taxon>Fungi</taxon>
        <taxon>Dikarya</taxon>
        <taxon>Ascomycota</taxon>
        <taxon>Pezizomycotina</taxon>
        <taxon>Eurotiomycetes</taxon>
        <taxon>Eurotiomycetidae</taxon>
        <taxon>Onygenales</taxon>
        <taxon>Ajellomycetaceae</taxon>
        <taxon>Histoplasma</taxon>
    </lineage>
</organism>
<name>F0UK42_AJEC8</name>
<evidence type="ECO:0000313" key="1">
    <source>
        <dbReference type="EMBL" id="EGC46677.1"/>
    </source>
</evidence>
<sequence>MTTPSQSPPTKLCSPNPRLPLVLEIEMLVVVKDRAIKLNSHFRTPFHRLYTKFRRRNCCTAAQAAHSLFLPTEPSAAAGCPWTCTHFSITRVSCLMGHVATLTPGELETPMLLLMQLPTLHAFPGSRRSGQVHFCITREHAILASVAGGGGDGGRCAVTSSFRT</sequence>